<reference evidence="10 11" key="1">
    <citation type="submission" date="2014-05" db="EMBL/GenBank/DDBJ databases">
        <title>Draft genome sequence of a rare smut relative, Tilletiaria anomala UBC 951.</title>
        <authorList>
            <consortium name="DOE Joint Genome Institute"/>
            <person name="Toome M."/>
            <person name="Kuo A."/>
            <person name="Henrissat B."/>
            <person name="Lipzen A."/>
            <person name="Tritt A."/>
            <person name="Yoshinaga Y."/>
            <person name="Zane M."/>
            <person name="Barry K."/>
            <person name="Grigoriev I.V."/>
            <person name="Spatafora J.W."/>
            <person name="Aimea M.C."/>
        </authorList>
    </citation>
    <scope>NUCLEOTIDE SEQUENCE [LARGE SCALE GENOMIC DNA]</scope>
    <source>
        <strain evidence="10 11">UBC 951</strain>
    </source>
</reference>
<dbReference type="HOGENOM" id="CLU_008891_3_1_1"/>
<evidence type="ECO:0000256" key="1">
    <source>
        <dbReference type="ARBA" id="ARBA00004496"/>
    </source>
</evidence>
<proteinExistence type="inferred from homology"/>
<dbReference type="EMBL" id="JMSN01000011">
    <property type="protein sequence ID" value="KDN52322.1"/>
    <property type="molecule type" value="Genomic_DNA"/>
</dbReference>
<dbReference type="FunFam" id="3.50.7.10:FF:000004">
    <property type="entry name" value="T-complex protein 1 subunit zeta"/>
    <property type="match status" value="1"/>
</dbReference>
<dbReference type="SUPFAM" id="SSF52029">
    <property type="entry name" value="GroEL apical domain-like"/>
    <property type="match status" value="1"/>
</dbReference>
<evidence type="ECO:0000256" key="6">
    <source>
        <dbReference type="ARBA" id="ARBA00023186"/>
    </source>
</evidence>
<evidence type="ECO:0000256" key="5">
    <source>
        <dbReference type="ARBA" id="ARBA00022840"/>
    </source>
</evidence>
<evidence type="ECO:0000256" key="4">
    <source>
        <dbReference type="ARBA" id="ARBA00022741"/>
    </source>
</evidence>
<name>A0A066WEF6_TILAU</name>
<dbReference type="InterPro" id="IPR002194">
    <property type="entry name" value="Chaperonin_TCP-1_CS"/>
</dbReference>
<dbReference type="SUPFAM" id="SSF54849">
    <property type="entry name" value="GroEL-intermediate domain like"/>
    <property type="match status" value="1"/>
</dbReference>
<keyword evidence="4 9" id="KW-0547">Nucleotide-binding</keyword>
<dbReference type="PRINTS" id="PR00304">
    <property type="entry name" value="TCOMPLEXTCP1"/>
</dbReference>
<organism evidence="10 11">
    <name type="scientific">Tilletiaria anomala (strain ATCC 24038 / CBS 436.72 / UBC 951)</name>
    <dbReference type="NCBI Taxonomy" id="1037660"/>
    <lineage>
        <taxon>Eukaryota</taxon>
        <taxon>Fungi</taxon>
        <taxon>Dikarya</taxon>
        <taxon>Basidiomycota</taxon>
        <taxon>Ustilaginomycotina</taxon>
        <taxon>Exobasidiomycetes</taxon>
        <taxon>Georgefischeriales</taxon>
        <taxon>Tilletiariaceae</taxon>
        <taxon>Tilletiaria</taxon>
    </lineage>
</organism>
<dbReference type="AlphaFoldDB" id="A0A066WEF6"/>
<evidence type="ECO:0000313" key="10">
    <source>
        <dbReference type="EMBL" id="KDN52322.1"/>
    </source>
</evidence>
<dbReference type="Proteomes" id="UP000027361">
    <property type="component" value="Unassembled WGS sequence"/>
</dbReference>
<evidence type="ECO:0000256" key="9">
    <source>
        <dbReference type="RuleBase" id="RU004187"/>
    </source>
</evidence>
<dbReference type="GeneID" id="25262815"/>
<dbReference type="InParanoid" id="A0A066WEF6"/>
<dbReference type="FunFam" id="1.10.560.10:FF:000058">
    <property type="entry name" value="T-complex protein 1 subunit zeta"/>
    <property type="match status" value="1"/>
</dbReference>
<dbReference type="Gene3D" id="3.30.260.10">
    <property type="entry name" value="TCP-1-like chaperonin intermediate domain"/>
    <property type="match status" value="1"/>
</dbReference>
<dbReference type="FunCoup" id="A0A066WEF6">
    <property type="interactions" value="413"/>
</dbReference>
<dbReference type="PANTHER" id="PTHR11353">
    <property type="entry name" value="CHAPERONIN"/>
    <property type="match status" value="1"/>
</dbReference>
<keyword evidence="6 9" id="KW-0143">Chaperone</keyword>
<dbReference type="InterPro" id="IPR002423">
    <property type="entry name" value="Cpn60/GroEL/TCP-1"/>
</dbReference>
<dbReference type="OMA" id="LHPRIMT"/>
<gene>
    <name evidence="10" type="ORF">K437DRAFT_232440</name>
</gene>
<dbReference type="InterPro" id="IPR027409">
    <property type="entry name" value="GroEL-like_apical_dom_sf"/>
</dbReference>
<dbReference type="FunFam" id="3.30.260.10:FF:000017">
    <property type="entry name" value="T-complex protein 1 subunit zeta"/>
    <property type="match status" value="1"/>
</dbReference>
<dbReference type="GO" id="GO:0005524">
    <property type="term" value="F:ATP binding"/>
    <property type="evidence" value="ECO:0007669"/>
    <property type="project" value="UniProtKB-KW"/>
</dbReference>
<evidence type="ECO:0000256" key="7">
    <source>
        <dbReference type="ARBA" id="ARBA00039582"/>
    </source>
</evidence>
<dbReference type="Gene3D" id="1.10.560.10">
    <property type="entry name" value="GroEL-like equatorial domain"/>
    <property type="match status" value="1"/>
</dbReference>
<dbReference type="GO" id="GO:0005832">
    <property type="term" value="C:chaperonin-containing T-complex"/>
    <property type="evidence" value="ECO:0007669"/>
    <property type="project" value="UniProtKB-ARBA"/>
</dbReference>
<evidence type="ECO:0000256" key="2">
    <source>
        <dbReference type="ARBA" id="ARBA00008020"/>
    </source>
</evidence>
<dbReference type="GO" id="GO:0140662">
    <property type="term" value="F:ATP-dependent protein folding chaperone"/>
    <property type="evidence" value="ECO:0007669"/>
    <property type="project" value="InterPro"/>
</dbReference>
<evidence type="ECO:0000256" key="3">
    <source>
        <dbReference type="ARBA" id="ARBA00022490"/>
    </source>
</evidence>
<sequence>MSAIELINPRAESVRRTQALQVNTAGAVGLANVVKSNLGPRGTIKMLVDGSGNLKMTKDGKVLLTEMQIQNPTAAMIAKTAVAQDDQCGDGTTSVVLLVGELLKQAERYIQEGVHPRVLGEGFDVAKKGALEFLEKFKQAPKMDRTTLISVAKTSLSTKLHSKLASQLAADVVDAVLAIRPSVSTEMEAPAPTGETPESEDISEWKIKDPIDLFMVEIMKMQHKTETDTQLVRGLVLDHGARHADMPKRVENAYVLTLNVSLEYEKTEVNSGFFYSSADQREKLVESERRFVDAKLKKIVDFKNAVCDAPTDGSSKEKPKNFVIFNQKGIDPLSLDVLAKNGILALRRAKRRNMERLQLCCGGVAQNSVDDLTPEILGHAGLVYEHTLGEEKFTFVEEVKDPKSVTLLIKGPNAHTINQIQDAIRDGLRSVKNAVEDATLVPGGGAFEVACAAHLSESTKKLAKGRAKLGVQAFADAMLVIPKTLAQNGGFDVQDAIVALQDEYAEGHIVGLDLTSGEPFDVVGEGVWDNYRVKRHMLHSCSVIATNLLSVDEVLRAGRSSLKSEAPGMG</sequence>
<comment type="similarity">
    <text evidence="2 9">Belongs to the TCP-1 chaperonin family.</text>
</comment>
<comment type="subcellular location">
    <subcellularLocation>
        <location evidence="1">Cytoplasm</location>
    </subcellularLocation>
</comment>
<evidence type="ECO:0000256" key="8">
    <source>
        <dbReference type="ARBA" id="ARBA00044261"/>
    </source>
</evidence>
<dbReference type="STRING" id="1037660.A0A066WEF6"/>
<dbReference type="GO" id="GO:0051082">
    <property type="term" value="F:unfolded protein binding"/>
    <property type="evidence" value="ECO:0007669"/>
    <property type="project" value="InterPro"/>
</dbReference>
<dbReference type="InterPro" id="IPR017998">
    <property type="entry name" value="Chaperone_TCP-1"/>
</dbReference>
<dbReference type="FunFam" id="1.10.560.10:FF:000038">
    <property type="entry name" value="Chaperonin containing TCP1 subunit 6B"/>
    <property type="match status" value="1"/>
</dbReference>
<dbReference type="PROSITE" id="PS00751">
    <property type="entry name" value="TCP1_2"/>
    <property type="match status" value="1"/>
</dbReference>
<dbReference type="PROSITE" id="PS00750">
    <property type="entry name" value="TCP1_1"/>
    <property type="match status" value="1"/>
</dbReference>
<accession>A0A066WEF6</accession>
<dbReference type="InterPro" id="IPR012722">
    <property type="entry name" value="Chap_CCT_zeta"/>
</dbReference>
<dbReference type="InterPro" id="IPR027413">
    <property type="entry name" value="GROEL-like_equatorial_sf"/>
</dbReference>
<dbReference type="RefSeq" id="XP_013245177.1">
    <property type="nucleotide sequence ID" value="XM_013389723.1"/>
</dbReference>
<comment type="caution">
    <text evidence="10">The sequence shown here is derived from an EMBL/GenBank/DDBJ whole genome shotgun (WGS) entry which is preliminary data.</text>
</comment>
<keyword evidence="11" id="KW-1185">Reference proteome</keyword>
<dbReference type="OrthoDB" id="10052040at2759"/>
<dbReference type="Gene3D" id="3.50.7.10">
    <property type="entry name" value="GroEL"/>
    <property type="match status" value="1"/>
</dbReference>
<keyword evidence="5 9" id="KW-0067">ATP-binding</keyword>
<dbReference type="InterPro" id="IPR027410">
    <property type="entry name" value="TCP-1-like_intermed_sf"/>
</dbReference>
<protein>
    <recommendedName>
        <fullName evidence="7">T-complex protein 1 subunit zeta</fullName>
    </recommendedName>
    <alternativeName>
        <fullName evidence="8">CCT-zeta</fullName>
    </alternativeName>
</protein>
<keyword evidence="3" id="KW-0963">Cytoplasm</keyword>
<dbReference type="CDD" id="cd03342">
    <property type="entry name" value="TCP1_zeta"/>
    <property type="match status" value="1"/>
</dbReference>
<dbReference type="SUPFAM" id="SSF48592">
    <property type="entry name" value="GroEL equatorial domain-like"/>
    <property type="match status" value="1"/>
</dbReference>
<evidence type="ECO:0000313" key="11">
    <source>
        <dbReference type="Proteomes" id="UP000027361"/>
    </source>
</evidence>
<dbReference type="Pfam" id="PF00118">
    <property type="entry name" value="Cpn60_TCP1"/>
    <property type="match status" value="1"/>
</dbReference>
<dbReference type="GO" id="GO:0016887">
    <property type="term" value="F:ATP hydrolysis activity"/>
    <property type="evidence" value="ECO:0007669"/>
    <property type="project" value="InterPro"/>
</dbReference>